<keyword evidence="1" id="KW-0472">Membrane</keyword>
<evidence type="ECO:0008006" key="4">
    <source>
        <dbReference type="Google" id="ProtNLM"/>
    </source>
</evidence>
<proteinExistence type="predicted"/>
<reference evidence="2 3" key="1">
    <citation type="submission" date="2018-03" db="EMBL/GenBank/DDBJ databases">
        <title>Genomic Encyclopedia of Archaeal and Bacterial Type Strains, Phase II (KMG-II): from individual species to whole genera.</title>
        <authorList>
            <person name="Goeker M."/>
        </authorList>
    </citation>
    <scope>NUCLEOTIDE SEQUENCE [LARGE SCALE GENOMIC DNA]</scope>
    <source>
        <strain evidence="2 3">DSM 29328</strain>
    </source>
</reference>
<evidence type="ECO:0000313" key="2">
    <source>
        <dbReference type="EMBL" id="PRY21475.1"/>
    </source>
</evidence>
<sequence length="172" mass="19671">MQDWYQTAFEVIDLRSFSNLWYWIVLAVVWSSSSHWVLGVPYDMVSRARRLGGQAEEDLHDLVRINVNRILYIIDTAGYLLVGFAFFLLTTLALLGFVYWVEFAQAVFLLALPMSGVFALSVRTARRIRAADGEGLYHMLQVHRFITQVIGMGAIFVTAFWGMWQNLTLGVL</sequence>
<evidence type="ECO:0000256" key="1">
    <source>
        <dbReference type="SAM" id="Phobius"/>
    </source>
</evidence>
<evidence type="ECO:0000313" key="3">
    <source>
        <dbReference type="Proteomes" id="UP000239480"/>
    </source>
</evidence>
<protein>
    <recommendedName>
        <fullName evidence="4">Component of SufBCD complex</fullName>
    </recommendedName>
</protein>
<feature type="transmembrane region" description="Helical" evidence="1">
    <location>
        <begin position="106"/>
        <end position="125"/>
    </location>
</feature>
<dbReference type="OrthoDB" id="7847071at2"/>
<feature type="transmembrane region" description="Helical" evidence="1">
    <location>
        <begin position="79"/>
        <end position="100"/>
    </location>
</feature>
<name>A0A2T0RJV8_9RHOB</name>
<dbReference type="RefSeq" id="WP_106206708.1">
    <property type="nucleotide sequence ID" value="NZ_PVTD01000009.1"/>
</dbReference>
<keyword evidence="1" id="KW-0812">Transmembrane</keyword>
<dbReference type="Proteomes" id="UP000239480">
    <property type="component" value="Unassembled WGS sequence"/>
</dbReference>
<comment type="caution">
    <text evidence="2">The sequence shown here is derived from an EMBL/GenBank/DDBJ whole genome shotgun (WGS) entry which is preliminary data.</text>
</comment>
<accession>A0A2T0RJV8</accession>
<dbReference type="AlphaFoldDB" id="A0A2T0RJV8"/>
<keyword evidence="3" id="KW-1185">Reference proteome</keyword>
<dbReference type="EMBL" id="PVTD01000009">
    <property type="protein sequence ID" value="PRY21475.1"/>
    <property type="molecule type" value="Genomic_DNA"/>
</dbReference>
<feature type="transmembrane region" description="Helical" evidence="1">
    <location>
        <begin position="20"/>
        <end position="40"/>
    </location>
</feature>
<keyword evidence="1" id="KW-1133">Transmembrane helix</keyword>
<gene>
    <name evidence="2" type="ORF">CLV78_10988</name>
</gene>
<feature type="transmembrane region" description="Helical" evidence="1">
    <location>
        <begin position="145"/>
        <end position="164"/>
    </location>
</feature>
<organism evidence="2 3">
    <name type="scientific">Aliiruegeria haliotis</name>
    <dbReference type="NCBI Taxonomy" id="1280846"/>
    <lineage>
        <taxon>Bacteria</taxon>
        <taxon>Pseudomonadati</taxon>
        <taxon>Pseudomonadota</taxon>
        <taxon>Alphaproteobacteria</taxon>
        <taxon>Rhodobacterales</taxon>
        <taxon>Roseobacteraceae</taxon>
        <taxon>Aliiruegeria</taxon>
    </lineage>
</organism>